<keyword evidence="1" id="KW-0500">Molybdenum</keyword>
<dbReference type="Gene3D" id="3.90.1170.50">
    <property type="entry name" value="Aldehyde oxidase/xanthine dehydrogenase, a/b hammerhead"/>
    <property type="match status" value="1"/>
</dbReference>
<keyword evidence="2 5" id="KW-0560">Oxidoreductase</keyword>
<dbReference type="GO" id="GO:0004854">
    <property type="term" value="F:xanthine dehydrogenase activity"/>
    <property type="evidence" value="ECO:0007669"/>
    <property type="project" value="UniProtKB-EC"/>
</dbReference>
<dbReference type="SMART" id="SM01008">
    <property type="entry name" value="Ald_Xan_dh_C"/>
    <property type="match status" value="1"/>
</dbReference>
<proteinExistence type="predicted"/>
<dbReference type="InterPro" id="IPR000674">
    <property type="entry name" value="Ald_Oxase/Xan_DH_a/b"/>
</dbReference>
<dbReference type="EC" id="1.17.1.4" evidence="5"/>
<dbReference type="HOGENOM" id="CLU_1664509_0_0_5"/>
<dbReference type="GO" id="GO:0005506">
    <property type="term" value="F:iron ion binding"/>
    <property type="evidence" value="ECO:0007669"/>
    <property type="project" value="InterPro"/>
</dbReference>
<feature type="region of interest" description="Disordered" evidence="3">
    <location>
        <begin position="1"/>
        <end position="24"/>
    </location>
</feature>
<dbReference type="PANTHER" id="PTHR11908:SF132">
    <property type="entry name" value="ALDEHYDE OXIDASE 1-RELATED"/>
    <property type="match status" value="1"/>
</dbReference>
<protein>
    <submittedName>
        <fullName evidence="5">Aldehyde oxidase and xanthine dehydrogenase, a/b hammerhead domain protein</fullName>
        <ecNumber evidence="5">1.17.1.4</ecNumber>
    </submittedName>
</protein>
<dbReference type="SUPFAM" id="SSF54665">
    <property type="entry name" value="CO dehydrogenase molybdoprotein N-domain-like"/>
    <property type="match status" value="1"/>
</dbReference>
<keyword evidence="6" id="KW-1185">Reference proteome</keyword>
<dbReference type="InterPro" id="IPR016208">
    <property type="entry name" value="Ald_Oxase/xanthine_DH-like"/>
</dbReference>
<dbReference type="Proteomes" id="UP000005324">
    <property type="component" value="Unassembled WGS sequence"/>
</dbReference>
<evidence type="ECO:0000256" key="1">
    <source>
        <dbReference type="ARBA" id="ARBA00022505"/>
    </source>
</evidence>
<dbReference type="AlphaFoldDB" id="D5RP50"/>
<name>D5RP50_9PROT</name>
<reference evidence="5 6" key="1">
    <citation type="submission" date="2010-04" db="EMBL/GenBank/DDBJ databases">
        <authorList>
            <person name="Qin X."/>
            <person name="Bachman B."/>
            <person name="Battles P."/>
            <person name="Bell A."/>
            <person name="Bess C."/>
            <person name="Bickham C."/>
            <person name="Chaboub L."/>
            <person name="Chen D."/>
            <person name="Coyle M."/>
            <person name="Deiros D.R."/>
            <person name="Dinh H."/>
            <person name="Forbes L."/>
            <person name="Fowler G."/>
            <person name="Francisco L."/>
            <person name="Fu Q."/>
            <person name="Gubbala S."/>
            <person name="Hale W."/>
            <person name="Han Y."/>
            <person name="Hemphill L."/>
            <person name="Highlander S.K."/>
            <person name="Hirani K."/>
            <person name="Hogues M."/>
            <person name="Jackson L."/>
            <person name="Jakkamsetti A."/>
            <person name="Javaid M."/>
            <person name="Jiang H."/>
            <person name="Korchina V."/>
            <person name="Kovar C."/>
            <person name="Lara F."/>
            <person name="Lee S."/>
            <person name="Mata R."/>
            <person name="Mathew T."/>
            <person name="Moen C."/>
            <person name="Morales K."/>
            <person name="Munidasa M."/>
            <person name="Nazareth L."/>
            <person name="Ngo R."/>
            <person name="Nguyen L."/>
            <person name="Okwuonu G."/>
            <person name="Ongeri F."/>
            <person name="Patil S."/>
            <person name="Petrosino J."/>
            <person name="Pham C."/>
            <person name="Pham P."/>
            <person name="Pu L.-L."/>
            <person name="Puazo M."/>
            <person name="Raj R."/>
            <person name="Reid J."/>
            <person name="Rouhana J."/>
            <person name="Saada N."/>
            <person name="Shang Y."/>
            <person name="Simmons D."/>
            <person name="Thornton R."/>
            <person name="Warren J."/>
            <person name="Weissenberger G."/>
            <person name="Zhang J."/>
            <person name="Zhang L."/>
            <person name="Zhou C."/>
            <person name="Zhu D."/>
            <person name="Muzny D."/>
            <person name="Worley K."/>
            <person name="Gibbs R."/>
        </authorList>
    </citation>
    <scope>NUCLEOTIDE SEQUENCE [LARGE SCALE GENOMIC DNA]</scope>
    <source>
        <strain evidence="5 6">ATCC 49957</strain>
    </source>
</reference>
<dbReference type="EMBL" id="ADVL01000610">
    <property type="protein sequence ID" value="EFH10918.1"/>
    <property type="molecule type" value="Genomic_DNA"/>
</dbReference>
<evidence type="ECO:0000256" key="2">
    <source>
        <dbReference type="ARBA" id="ARBA00023002"/>
    </source>
</evidence>
<evidence type="ECO:0000256" key="3">
    <source>
        <dbReference type="SAM" id="MobiDB-lite"/>
    </source>
</evidence>
<evidence type="ECO:0000313" key="5">
    <source>
        <dbReference type="EMBL" id="EFH10918.1"/>
    </source>
</evidence>
<gene>
    <name evidence="5" type="ORF">HMPREF0731_2861</name>
</gene>
<organism evidence="5 6">
    <name type="scientific">Pseudoroseomonas cervicalis ATCC 49957</name>
    <dbReference type="NCBI Taxonomy" id="525371"/>
    <lineage>
        <taxon>Bacteria</taxon>
        <taxon>Pseudomonadati</taxon>
        <taxon>Pseudomonadota</taxon>
        <taxon>Alphaproteobacteria</taxon>
        <taxon>Acetobacterales</taxon>
        <taxon>Roseomonadaceae</taxon>
        <taxon>Roseomonas</taxon>
    </lineage>
</organism>
<evidence type="ECO:0000313" key="6">
    <source>
        <dbReference type="Proteomes" id="UP000005324"/>
    </source>
</evidence>
<dbReference type="InterPro" id="IPR036856">
    <property type="entry name" value="Ald_Oxase/Xan_DH_a/b_sf"/>
</dbReference>
<dbReference type="PANTHER" id="PTHR11908">
    <property type="entry name" value="XANTHINE DEHYDROGENASE"/>
    <property type="match status" value="1"/>
</dbReference>
<feature type="non-terminal residue" evidence="5">
    <location>
        <position position="159"/>
    </location>
</feature>
<sequence length="159" mass="16245">MTPQGMTRHGDAGDGIGGRPPRIDGAAKIRGQARYALDQEVEGLVHGVLATAAIAAGRVRQVDTGAAEAAPGVLLVLTPQNTPPLRPAATWTGEPTTATEYRPLDPVIRHAGQQVALVVAETLEQATEAAALLRIAYEEAPAIADCAAPGAEAGPPLPP</sequence>
<comment type="caution">
    <text evidence="5">The sequence shown here is derived from an EMBL/GenBank/DDBJ whole genome shotgun (WGS) entry which is preliminary data.</text>
</comment>
<dbReference type="Pfam" id="PF01315">
    <property type="entry name" value="Ald_Xan_dh_C"/>
    <property type="match status" value="1"/>
</dbReference>
<feature type="domain" description="Aldehyde oxidase/xanthine dehydrogenase a/b hammerhead" evidence="4">
    <location>
        <begin position="30"/>
        <end position="141"/>
    </location>
</feature>
<accession>D5RP50</accession>
<evidence type="ECO:0000259" key="4">
    <source>
        <dbReference type="SMART" id="SM01008"/>
    </source>
</evidence>